<dbReference type="AlphaFoldDB" id="A0A0W0R0H3"/>
<dbReference type="InterPro" id="IPR050116">
    <property type="entry name" value="DNA_polymerase-Y"/>
</dbReference>
<dbReference type="STRING" id="45056.Lade_1832"/>
<dbReference type="PANTHER" id="PTHR11076">
    <property type="entry name" value="DNA REPAIR POLYMERASE UMUC / TRANSFERASE FAMILY MEMBER"/>
    <property type="match status" value="1"/>
</dbReference>
<dbReference type="PROSITE" id="PS50173">
    <property type="entry name" value="UMUC"/>
    <property type="match status" value="1"/>
</dbReference>
<gene>
    <name evidence="8" type="primary">umuC</name>
    <name evidence="7" type="ORF">Lade_1832</name>
    <name evidence="8" type="ORF">NCTC12735_01549</name>
</gene>
<dbReference type="Gene3D" id="3.40.1170.60">
    <property type="match status" value="1"/>
</dbReference>
<dbReference type="Pfam" id="PF00817">
    <property type="entry name" value="IMS"/>
    <property type="match status" value="1"/>
</dbReference>
<dbReference type="GO" id="GO:0003684">
    <property type="term" value="F:damaged DNA binding"/>
    <property type="evidence" value="ECO:0007669"/>
    <property type="project" value="InterPro"/>
</dbReference>
<dbReference type="InterPro" id="IPR017961">
    <property type="entry name" value="DNA_pol_Y-fam_little_finger"/>
</dbReference>
<feature type="domain" description="UmuC" evidence="6">
    <location>
        <begin position="2"/>
        <end position="184"/>
    </location>
</feature>
<dbReference type="Gene3D" id="3.30.70.270">
    <property type="match status" value="1"/>
</dbReference>
<dbReference type="PATRIC" id="fig|45056.6.peg.1893"/>
<dbReference type="InterPro" id="IPR036775">
    <property type="entry name" value="DNA_pol_Y-fam_lit_finger_sf"/>
</dbReference>
<sequence length="421" mass="48350">MFALIDCNNFYANCERLFRPDLRESPIIVLSNNDGCVVARSNEAKALGIKMGVPYFEVKGVCKENNVHVFSSNYTLYGDLSERVMSVIQDNWNETEIYSIDEAFLNLSTLPSLDRESFCWDLQKTILRYTGIPTSIGIGSTKTLAKVANHLAKKKFKIPVFHLQESVQSKWLSQVKVGDIWGVGRKWENKLNNLGFYTAEDLRNANPHLIRKIFNVQLLRTLIELKGIVCFEREEPDPKKSIMSSCSFGTLPSEYKEIKEAISHHCATAWNKMRKQHLVAQHLSIFIRSNPFRKDLRQYSNGIGFRLVNATDDIRALTKAALFCLDKIYRAGIRYYKSGVLLSDLIDKRFEQKDLFQQPSNSHLQHGDKLMALIDGINKKYGPRTLRLAAEGLNKEWSMKRQLKSPNYTTQWTELPIVYAH</sequence>
<dbReference type="InterPro" id="IPR043128">
    <property type="entry name" value="Rev_trsase/Diguanyl_cyclase"/>
</dbReference>
<dbReference type="OrthoDB" id="9808813at2"/>
<dbReference type="Pfam" id="PF11799">
    <property type="entry name" value="IMS_C"/>
    <property type="match status" value="1"/>
</dbReference>
<comment type="similarity">
    <text evidence="1">Belongs to the DNA polymerase type-Y family.</text>
</comment>
<keyword evidence="4" id="KW-0234">DNA repair</keyword>
<evidence type="ECO:0000313" key="8">
    <source>
        <dbReference type="EMBL" id="VEH85905.1"/>
    </source>
</evidence>
<evidence type="ECO:0000313" key="10">
    <source>
        <dbReference type="Proteomes" id="UP000281170"/>
    </source>
</evidence>
<dbReference type="KEGG" id="ladl:NCTC12735_01549"/>
<keyword evidence="2" id="KW-0227">DNA damage</keyword>
<name>A0A0W0R0H3_9GAMM</name>
<proteinExistence type="inferred from homology"/>
<dbReference type="PANTHER" id="PTHR11076:SF34">
    <property type="entry name" value="PROTEIN UMUC"/>
    <property type="match status" value="1"/>
</dbReference>
<dbReference type="EMBL" id="LNKA01000019">
    <property type="protein sequence ID" value="KTC64538.1"/>
    <property type="molecule type" value="Genomic_DNA"/>
</dbReference>
<dbReference type="GO" id="GO:0006281">
    <property type="term" value="P:DNA repair"/>
    <property type="evidence" value="ECO:0007669"/>
    <property type="project" value="UniProtKB-KW"/>
</dbReference>
<keyword evidence="5" id="KW-0742">SOS response</keyword>
<dbReference type="GO" id="GO:0005829">
    <property type="term" value="C:cytosol"/>
    <property type="evidence" value="ECO:0007669"/>
    <property type="project" value="TreeGrafter"/>
</dbReference>
<dbReference type="Gene3D" id="1.10.150.20">
    <property type="entry name" value="5' to 3' exonuclease, C-terminal subdomain"/>
    <property type="match status" value="1"/>
</dbReference>
<evidence type="ECO:0000256" key="4">
    <source>
        <dbReference type="ARBA" id="ARBA00023204"/>
    </source>
</evidence>
<dbReference type="Proteomes" id="UP000281170">
    <property type="component" value="Plasmid 24"/>
</dbReference>
<evidence type="ECO:0000313" key="9">
    <source>
        <dbReference type="Proteomes" id="UP000054859"/>
    </source>
</evidence>
<evidence type="ECO:0000259" key="6">
    <source>
        <dbReference type="PROSITE" id="PS50173"/>
    </source>
</evidence>
<dbReference type="GO" id="GO:0042276">
    <property type="term" value="P:error-prone translesion synthesis"/>
    <property type="evidence" value="ECO:0007669"/>
    <property type="project" value="TreeGrafter"/>
</dbReference>
<dbReference type="Proteomes" id="UP000054859">
    <property type="component" value="Unassembled WGS sequence"/>
</dbReference>
<keyword evidence="8" id="KW-0614">Plasmid</keyword>
<evidence type="ECO:0000313" key="7">
    <source>
        <dbReference type="EMBL" id="KTC64538.1"/>
    </source>
</evidence>
<geneLocation type="plasmid" evidence="8 10">
    <name>24</name>
</geneLocation>
<dbReference type="EMBL" id="LR134433">
    <property type="protein sequence ID" value="VEH85905.1"/>
    <property type="molecule type" value="Genomic_DNA"/>
</dbReference>
<evidence type="ECO:0000256" key="5">
    <source>
        <dbReference type="ARBA" id="ARBA00023236"/>
    </source>
</evidence>
<dbReference type="InterPro" id="IPR043502">
    <property type="entry name" value="DNA/RNA_pol_sf"/>
</dbReference>
<dbReference type="InterPro" id="IPR001126">
    <property type="entry name" value="UmuC"/>
</dbReference>
<evidence type="ECO:0000256" key="2">
    <source>
        <dbReference type="ARBA" id="ARBA00022763"/>
    </source>
</evidence>
<protein>
    <submittedName>
        <fullName evidence="7">UmuC</fullName>
    </submittedName>
</protein>
<reference evidence="8 10" key="2">
    <citation type="submission" date="2018-12" db="EMBL/GenBank/DDBJ databases">
        <authorList>
            <consortium name="Pathogen Informatics"/>
        </authorList>
    </citation>
    <scope>NUCLEOTIDE SEQUENCE [LARGE SCALE GENOMIC DNA]</scope>
    <source>
        <strain evidence="8 10">NCTC12735</strain>
        <plasmid evidence="10">24</plasmid>
    </source>
</reference>
<organism evidence="7 9">
    <name type="scientific">Legionella adelaidensis</name>
    <dbReference type="NCBI Taxonomy" id="45056"/>
    <lineage>
        <taxon>Bacteria</taxon>
        <taxon>Pseudomonadati</taxon>
        <taxon>Pseudomonadota</taxon>
        <taxon>Gammaproteobacteria</taxon>
        <taxon>Legionellales</taxon>
        <taxon>Legionellaceae</taxon>
        <taxon>Legionella</taxon>
    </lineage>
</organism>
<dbReference type="SUPFAM" id="SSF56672">
    <property type="entry name" value="DNA/RNA polymerases"/>
    <property type="match status" value="1"/>
</dbReference>
<keyword evidence="9" id="KW-1185">Reference proteome</keyword>
<dbReference type="GO" id="GO:0009432">
    <property type="term" value="P:SOS response"/>
    <property type="evidence" value="ECO:0007669"/>
    <property type="project" value="UniProtKB-KW"/>
</dbReference>
<evidence type="ECO:0000256" key="3">
    <source>
        <dbReference type="ARBA" id="ARBA00023199"/>
    </source>
</evidence>
<dbReference type="GO" id="GO:0003887">
    <property type="term" value="F:DNA-directed DNA polymerase activity"/>
    <property type="evidence" value="ECO:0007669"/>
    <property type="project" value="TreeGrafter"/>
</dbReference>
<dbReference type="RefSeq" id="WP_058462901.1">
    <property type="nucleotide sequence ID" value="NZ_CAAAHS010000006.1"/>
</dbReference>
<evidence type="ECO:0000256" key="1">
    <source>
        <dbReference type="ARBA" id="ARBA00010945"/>
    </source>
</evidence>
<dbReference type="Gene3D" id="3.30.1490.100">
    <property type="entry name" value="DNA polymerase, Y-family, little finger domain"/>
    <property type="match status" value="1"/>
</dbReference>
<accession>A0A0W0R0H3</accession>
<dbReference type="InterPro" id="IPR025188">
    <property type="entry name" value="DUF4113"/>
</dbReference>
<dbReference type="Pfam" id="PF13438">
    <property type="entry name" value="DUF4113"/>
    <property type="match status" value="1"/>
</dbReference>
<reference evidence="7 9" key="1">
    <citation type="submission" date="2015-11" db="EMBL/GenBank/DDBJ databases">
        <title>Identification of large and diverse effector repertoires of 38 Legionella species.</title>
        <authorList>
            <person name="Burstein D."/>
            <person name="Amaro F."/>
            <person name="Zusman T."/>
            <person name="Lifshitz Z."/>
            <person name="Cohen O."/>
            <person name="Gilbert J.A."/>
            <person name="Pupko T."/>
            <person name="Shuman H.A."/>
            <person name="Segal G."/>
        </authorList>
    </citation>
    <scope>NUCLEOTIDE SEQUENCE [LARGE SCALE GENOMIC DNA]</scope>
    <source>
        <strain evidence="7 9">1762-AUS-E</strain>
    </source>
</reference>
<keyword evidence="3" id="KW-0741">SOS mutagenesis</keyword>
<dbReference type="CDD" id="cd01700">
    <property type="entry name" value="PolY_Pol_V_umuC"/>
    <property type="match status" value="1"/>
</dbReference>